<comment type="caution">
    <text evidence="1">The sequence shown here is derived from an EMBL/GenBank/DDBJ whole genome shotgun (WGS) entry which is preliminary data.</text>
</comment>
<dbReference type="Proteomes" id="UP000664417">
    <property type="component" value="Unassembled WGS sequence"/>
</dbReference>
<dbReference type="EMBL" id="JAFREP010000015">
    <property type="protein sequence ID" value="MBO1320056.1"/>
    <property type="molecule type" value="Genomic_DNA"/>
</dbReference>
<proteinExistence type="predicted"/>
<dbReference type="InterPro" id="IPR007411">
    <property type="entry name" value="EpmC"/>
</dbReference>
<keyword evidence="1" id="KW-0648">Protein biosynthesis</keyword>
<accession>A0A8J7Q7Y0</accession>
<name>A0A8J7Q7Y0_9BACT</name>
<keyword evidence="1" id="KW-0251">Elongation factor</keyword>
<dbReference type="AlphaFoldDB" id="A0A8J7Q7Y0"/>
<dbReference type="Pfam" id="PF04315">
    <property type="entry name" value="EpmC"/>
    <property type="match status" value="1"/>
</dbReference>
<evidence type="ECO:0000313" key="2">
    <source>
        <dbReference type="Proteomes" id="UP000664417"/>
    </source>
</evidence>
<organism evidence="1 2">
    <name type="scientific">Acanthopleuribacter pedis</name>
    <dbReference type="NCBI Taxonomy" id="442870"/>
    <lineage>
        <taxon>Bacteria</taxon>
        <taxon>Pseudomonadati</taxon>
        <taxon>Acidobacteriota</taxon>
        <taxon>Holophagae</taxon>
        <taxon>Acanthopleuribacterales</taxon>
        <taxon>Acanthopleuribacteraceae</taxon>
        <taxon>Acanthopleuribacter</taxon>
    </lineage>
</organism>
<dbReference type="GO" id="GO:0003746">
    <property type="term" value="F:translation elongation factor activity"/>
    <property type="evidence" value="ECO:0007669"/>
    <property type="project" value="UniProtKB-KW"/>
</dbReference>
<gene>
    <name evidence="1" type="ORF">J3U88_16395</name>
</gene>
<keyword evidence="2" id="KW-1185">Reference proteome</keyword>
<reference evidence="1" key="1">
    <citation type="submission" date="2021-03" db="EMBL/GenBank/DDBJ databases">
        <authorList>
            <person name="Wang G."/>
        </authorList>
    </citation>
    <scope>NUCLEOTIDE SEQUENCE</scope>
    <source>
        <strain evidence="1">KCTC 12899</strain>
    </source>
</reference>
<sequence length="194" mass="22064">MSTATEKEAVWQGDRGWDDTPRDPADLVRLFAECFAEDYNTELVAGDGEPMYLAATDQRPAHILFAHGYFASALHEIAHWLVAGGERRKKDDFGYWYLPDGRTQAQQAAFEKVEVKPQALEWILATSCGFRFRFSADNLSGEPHDMGPFQHNVWCQVQTHLRRGLPRRARRFSQACAAFYGVTDPLDDAHYPEP</sequence>
<evidence type="ECO:0000313" key="1">
    <source>
        <dbReference type="EMBL" id="MBO1320056.1"/>
    </source>
</evidence>
<protein>
    <submittedName>
        <fullName evidence="1">Elongation factor P hydroxylase</fullName>
    </submittedName>
</protein>